<reference evidence="3 4" key="1">
    <citation type="submission" date="2020-03" db="EMBL/GenBank/DDBJ databases">
        <title>Dissostichus mawsoni Genome sequencing and assembly.</title>
        <authorList>
            <person name="Park H."/>
        </authorList>
    </citation>
    <scope>NUCLEOTIDE SEQUENCE [LARGE SCALE GENOMIC DNA]</scope>
    <source>
        <strain evidence="3">DM0001</strain>
        <tissue evidence="3">Muscle</tissue>
    </source>
</reference>
<evidence type="ECO:0008006" key="5">
    <source>
        <dbReference type="Google" id="ProtNLM"/>
    </source>
</evidence>
<keyword evidence="2" id="KW-0472">Membrane</keyword>
<gene>
    <name evidence="3" type="ORF">F7725_008159</name>
</gene>
<feature type="region of interest" description="Disordered" evidence="1">
    <location>
        <begin position="29"/>
        <end position="51"/>
    </location>
</feature>
<dbReference type="Proteomes" id="UP000518266">
    <property type="component" value="Unassembled WGS sequence"/>
</dbReference>
<evidence type="ECO:0000313" key="4">
    <source>
        <dbReference type="Proteomes" id="UP000518266"/>
    </source>
</evidence>
<name>A0A7J5Y6C2_DISMA</name>
<dbReference type="InterPro" id="IPR054138">
    <property type="entry name" value="TUNAR"/>
</dbReference>
<sequence length="131" mass="14852">MKFEEETLDRCRVRHPTRALKLDCLEDETALSGPCAPPQPEDERGMSVHYGKASPSSMSNAMLFLMLCKVDWSKKKLLTFPGKMVNTLRRDEEKGIQDKESKEESILAMLGIIGTILNLVVIIFVYIYTTL</sequence>
<dbReference type="EMBL" id="JAAKFY010000015">
    <property type="protein sequence ID" value="KAF3844996.1"/>
    <property type="molecule type" value="Genomic_DNA"/>
</dbReference>
<evidence type="ECO:0000313" key="3">
    <source>
        <dbReference type="EMBL" id="KAF3844996.1"/>
    </source>
</evidence>
<evidence type="ECO:0000256" key="1">
    <source>
        <dbReference type="SAM" id="MobiDB-lite"/>
    </source>
</evidence>
<keyword evidence="2" id="KW-0812">Transmembrane</keyword>
<proteinExistence type="predicted"/>
<dbReference type="AlphaFoldDB" id="A0A7J5Y6C2"/>
<keyword evidence="2" id="KW-1133">Transmembrane helix</keyword>
<evidence type="ECO:0000256" key="2">
    <source>
        <dbReference type="SAM" id="Phobius"/>
    </source>
</evidence>
<feature type="transmembrane region" description="Helical" evidence="2">
    <location>
        <begin position="106"/>
        <end position="128"/>
    </location>
</feature>
<dbReference type="OrthoDB" id="8932998at2759"/>
<dbReference type="Pfam" id="PF21954">
    <property type="entry name" value="TUNAR"/>
    <property type="match status" value="1"/>
</dbReference>
<accession>A0A7J5Y6C2</accession>
<keyword evidence="4" id="KW-1185">Reference proteome</keyword>
<organism evidence="3 4">
    <name type="scientific">Dissostichus mawsoni</name>
    <name type="common">Antarctic cod</name>
    <dbReference type="NCBI Taxonomy" id="36200"/>
    <lineage>
        <taxon>Eukaryota</taxon>
        <taxon>Metazoa</taxon>
        <taxon>Chordata</taxon>
        <taxon>Craniata</taxon>
        <taxon>Vertebrata</taxon>
        <taxon>Euteleostomi</taxon>
        <taxon>Actinopterygii</taxon>
        <taxon>Neopterygii</taxon>
        <taxon>Teleostei</taxon>
        <taxon>Neoteleostei</taxon>
        <taxon>Acanthomorphata</taxon>
        <taxon>Eupercaria</taxon>
        <taxon>Perciformes</taxon>
        <taxon>Notothenioidei</taxon>
        <taxon>Nototheniidae</taxon>
        <taxon>Dissostichus</taxon>
    </lineage>
</organism>
<comment type="caution">
    <text evidence="3">The sequence shown here is derived from an EMBL/GenBank/DDBJ whole genome shotgun (WGS) entry which is preliminary data.</text>
</comment>
<protein>
    <recommendedName>
        <fullName evidence="5">TCL1 upstream neural differentiation-associated RNA</fullName>
    </recommendedName>
</protein>